<feature type="domain" description="Response regulatory" evidence="2">
    <location>
        <begin position="2"/>
        <end position="129"/>
    </location>
</feature>
<evidence type="ECO:0000259" key="2">
    <source>
        <dbReference type="PROSITE" id="PS50110"/>
    </source>
</evidence>
<dbReference type="PANTHER" id="PTHR44591:SF3">
    <property type="entry name" value="RESPONSE REGULATORY DOMAIN-CONTAINING PROTEIN"/>
    <property type="match status" value="1"/>
</dbReference>
<dbReference type="Gene3D" id="3.40.50.2300">
    <property type="match status" value="1"/>
</dbReference>
<keyword evidence="4" id="KW-1185">Reference proteome</keyword>
<dbReference type="Pfam" id="PF00072">
    <property type="entry name" value="Response_reg"/>
    <property type="match status" value="1"/>
</dbReference>
<dbReference type="SMART" id="SM00448">
    <property type="entry name" value="REC"/>
    <property type="match status" value="1"/>
</dbReference>
<dbReference type="InterPro" id="IPR050595">
    <property type="entry name" value="Bact_response_regulator"/>
</dbReference>
<dbReference type="EMBL" id="LN890280">
    <property type="protein sequence ID" value="CUR51780.1"/>
    <property type="molecule type" value="Genomic_DNA"/>
</dbReference>
<dbReference type="SUPFAM" id="SSF52172">
    <property type="entry name" value="CheY-like"/>
    <property type="match status" value="1"/>
</dbReference>
<dbReference type="AlphaFoldDB" id="A0A128A346"/>
<dbReference type="KEGG" id="ndv:NDEV_1015"/>
<gene>
    <name evidence="3" type="ORF">NDEV_1015</name>
</gene>
<dbReference type="InterPro" id="IPR001789">
    <property type="entry name" value="Sig_transdc_resp-reg_receiver"/>
</dbReference>
<protein>
    <submittedName>
        <fullName evidence="3">CheY-like receiver</fullName>
    </submittedName>
</protein>
<dbReference type="Proteomes" id="UP000196239">
    <property type="component" value="Chromosome 1"/>
</dbReference>
<reference evidence="4" key="1">
    <citation type="submission" date="2015-10" db="EMBL/GenBank/DDBJ databases">
        <authorList>
            <person name="Lehtovirta-Morley L.E."/>
            <person name="Vieille C."/>
        </authorList>
    </citation>
    <scope>NUCLEOTIDE SEQUENCE [LARGE SCALE GENOMIC DNA]</scope>
</reference>
<dbReference type="PROSITE" id="PS50110">
    <property type="entry name" value="RESPONSE_REGULATORY"/>
    <property type="match status" value="1"/>
</dbReference>
<dbReference type="InterPro" id="IPR011006">
    <property type="entry name" value="CheY-like_superfamily"/>
</dbReference>
<dbReference type="CDD" id="cd00156">
    <property type="entry name" value="REC"/>
    <property type="match status" value="1"/>
</dbReference>
<proteinExistence type="predicted"/>
<organism evidence="3 4">
    <name type="scientific">Nitrosotalea devaniterrae</name>
    <dbReference type="NCBI Taxonomy" id="1078905"/>
    <lineage>
        <taxon>Archaea</taxon>
        <taxon>Nitrososphaerota</taxon>
        <taxon>Nitrososphaeria</taxon>
        <taxon>Nitrosotaleales</taxon>
        <taxon>Nitrosotaleaceae</taxon>
        <taxon>Nitrosotalea</taxon>
    </lineage>
</organism>
<evidence type="ECO:0000313" key="4">
    <source>
        <dbReference type="Proteomes" id="UP000196239"/>
    </source>
</evidence>
<evidence type="ECO:0000313" key="3">
    <source>
        <dbReference type="EMBL" id="CUR51780.1"/>
    </source>
</evidence>
<accession>A0A128A346</accession>
<name>A0A128A346_9ARCH</name>
<evidence type="ECO:0000256" key="1">
    <source>
        <dbReference type="ARBA" id="ARBA00022553"/>
    </source>
</evidence>
<sequence>MHVLIAEDEKDLLDQYQDMLEEKGHKVTTSANGDECIKIYRIESENIKKSDDLSSPFDAVILDYQMPLKNGLETAKEILEMNSHQRIIFASGFVQETFFESVKSLKQITEIMKKPFHLQALVDTLEDKEIYQKLEKLNVDISAIKELNPSHAQIQAYFDVLCQLQKGRTF</sequence>
<dbReference type="PANTHER" id="PTHR44591">
    <property type="entry name" value="STRESS RESPONSE REGULATOR PROTEIN 1"/>
    <property type="match status" value="1"/>
</dbReference>
<keyword evidence="1" id="KW-0597">Phosphoprotein</keyword>
<dbReference type="GO" id="GO:0000160">
    <property type="term" value="P:phosphorelay signal transduction system"/>
    <property type="evidence" value="ECO:0007669"/>
    <property type="project" value="InterPro"/>
</dbReference>